<keyword evidence="1" id="KW-0596">Phosphopantetheine</keyword>
<dbReference type="InterPro" id="IPR051414">
    <property type="entry name" value="Adenylate-forming_Reductase"/>
</dbReference>
<accession>A0A1S8ABE9</accession>
<keyword evidence="4" id="KW-1185">Reference proteome</keyword>
<evidence type="ECO:0000256" key="1">
    <source>
        <dbReference type="ARBA" id="ARBA00022450"/>
    </source>
</evidence>
<proteinExistence type="predicted"/>
<sequence length="199" mass="21866">MLNARAPAQVLRIGQLVGDTAVGEWNATEGVPMMIQTAVTIGALPMLDEEMTWLPVDCAAAAIVELAGVAGNGHPSDPAVDLDTVYHVLNPRRFHWTRDMLPSLAKAGLEFERLPTDQWMERLRGSDRDPAKNPPIKLLEWFESKYGHGKPATQGGGLVYLTDETRGRSETLRNVPDVTEVGFVGMMLGRLRKHWANVG</sequence>
<dbReference type="OMA" id="KTFRWTE"/>
<organism evidence="3">
    <name type="scientific">Rosellinia necatrix</name>
    <name type="common">White root-rot fungus</name>
    <dbReference type="NCBI Taxonomy" id="77044"/>
    <lineage>
        <taxon>Eukaryota</taxon>
        <taxon>Fungi</taxon>
        <taxon>Dikarya</taxon>
        <taxon>Ascomycota</taxon>
        <taxon>Pezizomycotina</taxon>
        <taxon>Sordariomycetes</taxon>
        <taxon>Xylariomycetidae</taxon>
        <taxon>Xylariales</taxon>
        <taxon>Xylariaceae</taxon>
        <taxon>Rosellinia</taxon>
    </lineage>
</organism>
<gene>
    <name evidence="3" type="ORF">SAMD00023353_12000030</name>
</gene>
<dbReference type="PANTHER" id="PTHR43439:SF2">
    <property type="entry name" value="ENZYME, PUTATIVE (JCVI)-RELATED"/>
    <property type="match status" value="1"/>
</dbReference>
<dbReference type="AlphaFoldDB" id="A0A1S8ABE9"/>
<evidence type="ECO:0000256" key="2">
    <source>
        <dbReference type="ARBA" id="ARBA00022553"/>
    </source>
</evidence>
<dbReference type="STRING" id="77044.A0A1S8ABE9"/>
<dbReference type="Gene3D" id="3.40.50.720">
    <property type="entry name" value="NAD(P)-binding Rossmann-like Domain"/>
    <property type="match status" value="1"/>
</dbReference>
<evidence type="ECO:0000313" key="3">
    <source>
        <dbReference type="EMBL" id="GAW27379.1"/>
    </source>
</evidence>
<dbReference type="Proteomes" id="UP000054516">
    <property type="component" value="Unassembled WGS sequence"/>
</dbReference>
<dbReference type="PANTHER" id="PTHR43439">
    <property type="entry name" value="PHENYLACETATE-COENZYME A LIGASE"/>
    <property type="match status" value="1"/>
</dbReference>
<name>A0A1S8ABE9_ROSNE</name>
<keyword evidence="2" id="KW-0597">Phosphoprotein</keyword>
<reference evidence="3" key="1">
    <citation type="submission" date="2016-03" db="EMBL/GenBank/DDBJ databases">
        <title>Draft genome sequence of Rosellinia necatrix.</title>
        <authorList>
            <person name="Kanematsu S."/>
        </authorList>
    </citation>
    <scope>NUCLEOTIDE SEQUENCE [LARGE SCALE GENOMIC DNA]</scope>
    <source>
        <strain evidence="3">W97</strain>
    </source>
</reference>
<protein>
    <submittedName>
        <fullName evidence="3">Putative nrps-like enzyme</fullName>
    </submittedName>
</protein>
<dbReference type="OrthoDB" id="429813at2759"/>
<dbReference type="EMBL" id="DF977565">
    <property type="protein sequence ID" value="GAW27379.1"/>
    <property type="molecule type" value="Genomic_DNA"/>
</dbReference>
<evidence type="ECO:0000313" key="4">
    <source>
        <dbReference type="Proteomes" id="UP000054516"/>
    </source>
</evidence>